<reference evidence="2 3" key="1">
    <citation type="submission" date="2019-08" db="EMBL/GenBank/DDBJ databases">
        <title>Draft genome sequences of two oriental melons (Cucumis melo L. var makuwa).</title>
        <authorList>
            <person name="Kwon S.-Y."/>
        </authorList>
    </citation>
    <scope>NUCLEOTIDE SEQUENCE [LARGE SCALE GENOMIC DNA]</scope>
    <source>
        <strain evidence="3">cv. SW 3</strain>
        <tissue evidence="2">Leaf</tissue>
    </source>
</reference>
<dbReference type="Proteomes" id="UP000321393">
    <property type="component" value="Unassembled WGS sequence"/>
</dbReference>
<name>A0A5A7SJI4_CUCMM</name>
<feature type="region of interest" description="Disordered" evidence="1">
    <location>
        <begin position="1"/>
        <end position="31"/>
    </location>
</feature>
<dbReference type="AlphaFoldDB" id="A0A5A7SJI4"/>
<evidence type="ECO:0000256" key="1">
    <source>
        <dbReference type="SAM" id="MobiDB-lite"/>
    </source>
</evidence>
<accession>A0A5A7SJI4</accession>
<sequence length="159" mass="17371">MQKVPTHKKPHVLPPPDGRTPPSASSANTTDHLQTLSVTGNRRSSFISGNPRSSSAVFHQVKLPLHFGLRFDSLRDFICLKNEFFVASQTCKEGFVGGGSIFICSLNKDFGSRASRGMQRSFNDLGSADALMPQPSYLTNLKVVGTATFMSSDERCSWS</sequence>
<protein>
    <submittedName>
        <fullName evidence="2">Uncharacterized protein</fullName>
    </submittedName>
</protein>
<feature type="compositionally biased region" description="Polar residues" evidence="1">
    <location>
        <begin position="22"/>
        <end position="31"/>
    </location>
</feature>
<feature type="compositionally biased region" description="Basic residues" evidence="1">
    <location>
        <begin position="1"/>
        <end position="11"/>
    </location>
</feature>
<dbReference type="OrthoDB" id="756370at2759"/>
<proteinExistence type="predicted"/>
<organism evidence="2 3">
    <name type="scientific">Cucumis melo var. makuwa</name>
    <name type="common">Oriental melon</name>
    <dbReference type="NCBI Taxonomy" id="1194695"/>
    <lineage>
        <taxon>Eukaryota</taxon>
        <taxon>Viridiplantae</taxon>
        <taxon>Streptophyta</taxon>
        <taxon>Embryophyta</taxon>
        <taxon>Tracheophyta</taxon>
        <taxon>Spermatophyta</taxon>
        <taxon>Magnoliopsida</taxon>
        <taxon>eudicotyledons</taxon>
        <taxon>Gunneridae</taxon>
        <taxon>Pentapetalae</taxon>
        <taxon>rosids</taxon>
        <taxon>fabids</taxon>
        <taxon>Cucurbitales</taxon>
        <taxon>Cucurbitaceae</taxon>
        <taxon>Benincaseae</taxon>
        <taxon>Cucumis</taxon>
    </lineage>
</organism>
<evidence type="ECO:0000313" key="2">
    <source>
        <dbReference type="EMBL" id="KAA0025966.1"/>
    </source>
</evidence>
<gene>
    <name evidence="2" type="ORF">E6C27_scaffold34G002810</name>
</gene>
<comment type="caution">
    <text evidence="2">The sequence shown here is derived from an EMBL/GenBank/DDBJ whole genome shotgun (WGS) entry which is preliminary data.</text>
</comment>
<evidence type="ECO:0000313" key="3">
    <source>
        <dbReference type="Proteomes" id="UP000321393"/>
    </source>
</evidence>
<dbReference type="EMBL" id="SSTE01023063">
    <property type="protein sequence ID" value="KAA0025966.1"/>
    <property type="molecule type" value="Genomic_DNA"/>
</dbReference>